<dbReference type="PANTHER" id="PTHR44013:SF1">
    <property type="entry name" value="ZINC-TYPE ALCOHOL DEHYDROGENASE-LIKE PROTEIN C16A3.02C"/>
    <property type="match status" value="1"/>
</dbReference>
<dbReference type="SMART" id="SM00829">
    <property type="entry name" value="PKS_ER"/>
    <property type="match status" value="1"/>
</dbReference>
<evidence type="ECO:0000313" key="3">
    <source>
        <dbReference type="Proteomes" id="UP000651852"/>
    </source>
</evidence>
<keyword evidence="3" id="KW-1185">Reference proteome</keyword>
<evidence type="ECO:0000313" key="2">
    <source>
        <dbReference type="EMBL" id="MBC3950819.1"/>
    </source>
</evidence>
<dbReference type="RefSeq" id="WP_187521756.1">
    <property type="nucleotide sequence ID" value="NZ_JACONW010000058.1"/>
</dbReference>
<dbReference type="InterPro" id="IPR020843">
    <property type="entry name" value="ER"/>
</dbReference>
<dbReference type="InterPro" id="IPR013154">
    <property type="entry name" value="ADH-like_N"/>
</dbReference>
<dbReference type="SUPFAM" id="SSF51735">
    <property type="entry name" value="NAD(P)-binding Rossmann-fold domains"/>
    <property type="match status" value="1"/>
</dbReference>
<dbReference type="EMBL" id="JACONW010000058">
    <property type="protein sequence ID" value="MBC3950819.1"/>
    <property type="molecule type" value="Genomic_DNA"/>
</dbReference>
<dbReference type="Pfam" id="PF08240">
    <property type="entry name" value="ADH_N"/>
    <property type="match status" value="1"/>
</dbReference>
<proteinExistence type="predicted"/>
<evidence type="ECO:0000259" key="1">
    <source>
        <dbReference type="SMART" id="SM00829"/>
    </source>
</evidence>
<dbReference type="InterPro" id="IPR036291">
    <property type="entry name" value="NAD(P)-bd_dom_sf"/>
</dbReference>
<name>A0ABR7B0Z6_9PSED</name>
<dbReference type="PANTHER" id="PTHR44013">
    <property type="entry name" value="ZINC-TYPE ALCOHOL DEHYDROGENASE-LIKE PROTEIN C16A3.02C"/>
    <property type="match status" value="1"/>
</dbReference>
<reference evidence="2 3" key="1">
    <citation type="submission" date="2020-08" db="EMBL/GenBank/DDBJ databases">
        <title>Putative novel bacterial strains isolated from necrotic wheat leaf tissues caused by Xanthomonas translucens.</title>
        <authorList>
            <person name="Tambong J.T."/>
        </authorList>
    </citation>
    <scope>NUCLEOTIDE SEQUENCE [LARGE SCALE GENOMIC DNA]</scope>
    <source>
        <strain evidence="2 3">DOAB 1069</strain>
    </source>
</reference>
<gene>
    <name evidence="2" type="ORF">H8S59_13730</name>
</gene>
<dbReference type="InterPro" id="IPR011032">
    <property type="entry name" value="GroES-like_sf"/>
</dbReference>
<dbReference type="InterPro" id="IPR052733">
    <property type="entry name" value="Chloroplast_QOR"/>
</dbReference>
<dbReference type="SUPFAM" id="SSF50129">
    <property type="entry name" value="GroES-like"/>
    <property type="match status" value="1"/>
</dbReference>
<dbReference type="Gene3D" id="3.90.180.10">
    <property type="entry name" value="Medium-chain alcohol dehydrogenases, catalytic domain"/>
    <property type="match status" value="1"/>
</dbReference>
<protein>
    <submittedName>
        <fullName evidence="2">NAD(P)-dependent alcohol dehydrogenase</fullName>
    </submittedName>
</protein>
<feature type="domain" description="Enoyl reductase (ER)" evidence="1">
    <location>
        <begin position="10"/>
        <end position="307"/>
    </location>
</feature>
<comment type="caution">
    <text evidence="2">The sequence shown here is derived from an EMBL/GenBank/DDBJ whole genome shotgun (WGS) entry which is preliminary data.</text>
</comment>
<dbReference type="Proteomes" id="UP000651852">
    <property type="component" value="Unassembled WGS sequence"/>
</dbReference>
<dbReference type="CDD" id="cd08267">
    <property type="entry name" value="MDR1"/>
    <property type="match status" value="1"/>
</dbReference>
<sequence>MKRIQYHTYGGPDVMRVEDFDLLPPGEAEVAVRVRFAAINPIDWKLRSGQMKIVTGNKFPRTMGMDFSGTVLSVGPGVKRLKVGDAVFGLARFKESGAFAEAVITKEAFLTQKPDEVSFEDAACLGTPGITAWNGLIDKAKLHAGQQVFINGCAGAVGEAAVQIAMMHGAVVSGSCSAKDIQRAQTLGVQTVYDYRTTQLSSITARFDIVYDTAATLSISTGVAMLRAGGVFLDLNPGPWKFVRAVFDRRLKPVIGSPRADILDKLAKAASAGSFRIPVGKTVALHDAIQLIGDIENGRKPGGKAVIEMGDA</sequence>
<dbReference type="Pfam" id="PF13602">
    <property type="entry name" value="ADH_zinc_N_2"/>
    <property type="match status" value="1"/>
</dbReference>
<accession>A0ABR7B0Z6</accession>
<dbReference type="Gene3D" id="3.40.50.720">
    <property type="entry name" value="NAD(P)-binding Rossmann-like Domain"/>
    <property type="match status" value="1"/>
</dbReference>
<organism evidence="2 3">
    <name type="scientific">Pseudomonas folii</name>
    <dbReference type="NCBI Taxonomy" id="2762593"/>
    <lineage>
        <taxon>Bacteria</taxon>
        <taxon>Pseudomonadati</taxon>
        <taxon>Pseudomonadota</taxon>
        <taxon>Gammaproteobacteria</taxon>
        <taxon>Pseudomonadales</taxon>
        <taxon>Pseudomonadaceae</taxon>
        <taxon>Pseudomonas</taxon>
    </lineage>
</organism>